<keyword evidence="1" id="KW-0611">Plant defense</keyword>
<dbReference type="PANTHER" id="PTHR33463">
    <property type="entry name" value="NB-ARC DOMAIN-CONTAINING PROTEIN-RELATED"/>
    <property type="match status" value="1"/>
</dbReference>
<protein>
    <recommendedName>
        <fullName evidence="2">Disease resistance protein At4g27190-like leucine-rich repeats domain-containing protein</fullName>
    </recommendedName>
</protein>
<reference evidence="3 4" key="1">
    <citation type="submission" date="2019-07" db="EMBL/GenBank/DDBJ databases">
        <title>De Novo Assembly of kiwifruit Actinidia rufa.</title>
        <authorList>
            <person name="Sugita-Konishi S."/>
            <person name="Sato K."/>
            <person name="Mori E."/>
            <person name="Abe Y."/>
            <person name="Kisaki G."/>
            <person name="Hamano K."/>
            <person name="Suezawa K."/>
            <person name="Otani M."/>
            <person name="Fukuda T."/>
            <person name="Manabe T."/>
            <person name="Gomi K."/>
            <person name="Tabuchi M."/>
            <person name="Akimitsu K."/>
            <person name="Kataoka I."/>
        </authorList>
    </citation>
    <scope>NUCLEOTIDE SEQUENCE [LARGE SCALE GENOMIC DNA]</scope>
    <source>
        <strain evidence="4">cv. Fuchu</strain>
    </source>
</reference>
<gene>
    <name evidence="3" type="ORF">Acr_06g0005350</name>
</gene>
<keyword evidence="4" id="KW-1185">Reference proteome</keyword>
<comment type="caution">
    <text evidence="3">The sequence shown here is derived from an EMBL/GenBank/DDBJ whole genome shotgun (WGS) entry which is preliminary data.</text>
</comment>
<dbReference type="EMBL" id="BJWL01000006">
    <property type="protein sequence ID" value="GFY88595.1"/>
    <property type="molecule type" value="Genomic_DNA"/>
</dbReference>
<name>A0A7J0EQ33_9ERIC</name>
<dbReference type="Pfam" id="PF23247">
    <property type="entry name" value="LRR_RPS2"/>
    <property type="match status" value="1"/>
</dbReference>
<dbReference type="OrthoDB" id="1938824at2759"/>
<accession>A0A7J0EQ33</accession>
<dbReference type="InterPro" id="IPR050905">
    <property type="entry name" value="Plant_NBS-LRR"/>
</dbReference>
<dbReference type="AlphaFoldDB" id="A0A7J0EQ33"/>
<dbReference type="PANTHER" id="PTHR33463:SF179">
    <property type="entry name" value="NB-ARC DOMAIN-CONTAINING PROTEIN"/>
    <property type="match status" value="1"/>
</dbReference>
<organism evidence="3 4">
    <name type="scientific">Actinidia rufa</name>
    <dbReference type="NCBI Taxonomy" id="165716"/>
    <lineage>
        <taxon>Eukaryota</taxon>
        <taxon>Viridiplantae</taxon>
        <taxon>Streptophyta</taxon>
        <taxon>Embryophyta</taxon>
        <taxon>Tracheophyta</taxon>
        <taxon>Spermatophyta</taxon>
        <taxon>Magnoliopsida</taxon>
        <taxon>eudicotyledons</taxon>
        <taxon>Gunneridae</taxon>
        <taxon>Pentapetalae</taxon>
        <taxon>asterids</taxon>
        <taxon>Ericales</taxon>
        <taxon>Actinidiaceae</taxon>
        <taxon>Actinidia</taxon>
    </lineage>
</organism>
<proteinExistence type="predicted"/>
<feature type="domain" description="Disease resistance protein At4g27190-like leucine-rich repeats" evidence="2">
    <location>
        <begin position="478"/>
        <end position="574"/>
    </location>
</feature>
<dbReference type="Proteomes" id="UP000585474">
    <property type="component" value="Unassembled WGS sequence"/>
</dbReference>
<dbReference type="InterPro" id="IPR032675">
    <property type="entry name" value="LRR_dom_sf"/>
</dbReference>
<evidence type="ECO:0000259" key="2">
    <source>
        <dbReference type="Pfam" id="PF23247"/>
    </source>
</evidence>
<dbReference type="Gene3D" id="3.80.10.10">
    <property type="entry name" value="Ribonuclease Inhibitor"/>
    <property type="match status" value="1"/>
</dbReference>
<evidence type="ECO:0000313" key="4">
    <source>
        <dbReference type="Proteomes" id="UP000585474"/>
    </source>
</evidence>
<evidence type="ECO:0000256" key="1">
    <source>
        <dbReference type="ARBA" id="ARBA00022821"/>
    </source>
</evidence>
<sequence>MAARRLLRKKKSSVDKSDILTKKANMKADREEIAEEVLDRMKRYLSPEAKFFGGLKHNRWERMTQEVEFLSRKKDFLLLILSYPMERDADVDINRIKLLTDTFSKINRFKRELPPLTSDSDYGIHINELFGKVIVEIMNDFLRAETTLANYDFSMVAYLPQKNDKIGSSRKSLKQRIEDGLRHRTSGSGGEEVASRAAVIDRPRIRAKCSVVLRVSVSRHYSIKEIDLHDLKLPPHGYVVLTTQAQKVYEIMEVDLECPAPPEIGALGKLEVLDLEGTEIMHLPKEIGELFSLRGFKVSLCGYRKPYGETEQVGTTIPTEVLSKFSQLEELSIDVIPDGDWWDADVNPASDWWDADVNVILNELSSSKKLRILKLYLPSTELLQQLRWDGKQLMYQDLSRFRFTVGRHQQRIIYRLPHEVEERFNKWEEEFKKCLKYINGEGVPLGITEALKHASVFFLDRHWTVKALSEFKHENMVKLECCLLVECNELQTIIDGNYEYPSGVDKKSVFGLLRNLSIHYMKNLQSIWKGPIDKNFLSNLRSLALHTCPNLITIFTPDLLGNLRWLEELIVEDCPQNQEPRKTGIFLVDFRIGLLVDLIVYNCPKLKSLYATEWSQKYYYKIKGEKEWWDSLKWHNPEWSRMTRPYYEEMDEDFMDQSAKDVYLN</sequence>
<dbReference type="InterPro" id="IPR057135">
    <property type="entry name" value="At4g27190-like_LRR"/>
</dbReference>
<dbReference type="SUPFAM" id="SSF52047">
    <property type="entry name" value="RNI-like"/>
    <property type="match status" value="1"/>
</dbReference>
<evidence type="ECO:0000313" key="3">
    <source>
        <dbReference type="EMBL" id="GFY88595.1"/>
    </source>
</evidence>